<gene>
    <name evidence="2" type="ORF">FPSE_07896</name>
</gene>
<evidence type="ECO:0000313" key="3">
    <source>
        <dbReference type="Proteomes" id="UP000007978"/>
    </source>
</evidence>
<proteinExistence type="predicted"/>
<dbReference type="GeneID" id="20366514"/>
<dbReference type="Pfam" id="PF12770">
    <property type="entry name" value="CHAT"/>
    <property type="match status" value="1"/>
</dbReference>
<organism evidence="2 3">
    <name type="scientific">Fusarium pseudograminearum (strain CS3096)</name>
    <name type="common">Wheat and barley crown-rot fungus</name>
    <dbReference type="NCBI Taxonomy" id="1028729"/>
    <lineage>
        <taxon>Eukaryota</taxon>
        <taxon>Fungi</taxon>
        <taxon>Dikarya</taxon>
        <taxon>Ascomycota</taxon>
        <taxon>Pezizomycotina</taxon>
        <taxon>Sordariomycetes</taxon>
        <taxon>Hypocreomycetidae</taxon>
        <taxon>Hypocreales</taxon>
        <taxon>Nectriaceae</taxon>
        <taxon>Fusarium</taxon>
    </lineage>
</organism>
<accession>K3VG96</accession>
<comment type="caution">
    <text evidence="2">The sequence shown here is derived from an EMBL/GenBank/DDBJ whole genome shotgun (WGS) entry which is preliminary data.</text>
</comment>
<evidence type="ECO:0000259" key="1">
    <source>
        <dbReference type="Pfam" id="PF12770"/>
    </source>
</evidence>
<dbReference type="Proteomes" id="UP000007978">
    <property type="component" value="Chromosome 4"/>
</dbReference>
<keyword evidence="3" id="KW-1185">Reference proteome</keyword>
<name>K3VG96_FUSPC</name>
<dbReference type="InterPro" id="IPR024983">
    <property type="entry name" value="CHAT_dom"/>
</dbReference>
<dbReference type="HOGENOM" id="CLU_348169_0_0_1"/>
<dbReference type="RefSeq" id="XP_009259289.1">
    <property type="nucleotide sequence ID" value="XM_009261014.1"/>
</dbReference>
<dbReference type="EMBL" id="AFNW01000279">
    <property type="protein sequence ID" value="EKJ71893.1"/>
    <property type="molecule type" value="Genomic_DNA"/>
</dbReference>
<dbReference type="AlphaFoldDB" id="K3VG96"/>
<reference evidence="2 3" key="1">
    <citation type="journal article" date="2012" name="PLoS Pathog.">
        <title>Comparative pathogenomics reveals horizontally acquired novel virulence genes in fungi infecting cereal hosts.</title>
        <authorList>
            <person name="Gardiner D.M."/>
            <person name="McDonald M.C."/>
            <person name="Covarelli L."/>
            <person name="Solomon P.S."/>
            <person name="Rusu A.G."/>
            <person name="Marshall M."/>
            <person name="Kazan K."/>
            <person name="Chakraborty S."/>
            <person name="McDonald B.A."/>
            <person name="Manners J.M."/>
        </authorList>
    </citation>
    <scope>NUCLEOTIDE SEQUENCE [LARGE SCALE GENOMIC DNA]</scope>
    <source>
        <strain evidence="2 3">CS3096</strain>
    </source>
</reference>
<sequence length="810" mass="91872">MWSDFGGFILRVHWGLRGCPTAKDIQPHDDCPSKKPLYMEHFLRARDRRLNPTPLQSDYRLPPSPVKAPNIAITIIREFMTIQQRLVETENQTTPKTLNAHSTDLNILLEGVKDISECSATKDGNRLETTIIDNLDGMNPDTQEFLALVKFIKDIYRRWEMQSEFRWRRRWPEVRRSMHQGEWWRRQDDTYHILVAVGQILSHLSLFSTAFALYEEAISGIDMLRRQTSPDHFRKDVNRNPTYKKLYFLAARTALKWHFCMNSSDGFSTPLKNAFASLERGMERSLLDNLHTNSQMGFLNPKSAISDYQRLSSALETRQRMLDHELLLDNPNVARVKQWEDEVRRLRIQVTDAANTGGPASLTDVARLQDVVDCIPEGTEILQYYYEDKAGLEAVNEDQGVGVSSTSENFFVWKISRAGISDISLFNVSIIELENKIRTYHSQCSSARALSRHLELSLVETLFPSALNLNDATNLIIIPCRGLWSLPFHALPHPRTGEQLMKSHSISYLPCVSAYIPLRARGLTSRNMNVLAIGNPSNMAHQDLQTGTRSLLLPLPGSELEAKLVGKHNSESLALTGSSATKTSILSTLDKYDILHIATHGEFSRQFPTMSSIAVADGQQISVEDLIGSNMAHELVILSACHTGELSHSGNNDLIGFAAALIFNGVKNVIVSLWPINDHITVIFMKRLYEEISLGSSISNALRNSRLAVYNSTIAGVDKELISMRSIVDIKDREMERIMAKLPSQRPPEYKHPKFWAPFILIGADTKTDLLPTYREVDAEAETEHRHEPVYHWGNPYEIGIEWGQRVNRY</sequence>
<protein>
    <recommendedName>
        <fullName evidence="1">CHAT domain-containing protein</fullName>
    </recommendedName>
</protein>
<feature type="domain" description="CHAT" evidence="1">
    <location>
        <begin position="467"/>
        <end position="764"/>
    </location>
</feature>
<evidence type="ECO:0000313" key="2">
    <source>
        <dbReference type="EMBL" id="EKJ71893.1"/>
    </source>
</evidence>
<dbReference type="OrthoDB" id="5017823at2759"/>
<dbReference type="KEGG" id="fpu:FPSE_07896"/>